<dbReference type="InterPro" id="IPR005225">
    <property type="entry name" value="Small_GTP-bd"/>
</dbReference>
<evidence type="ECO:0000256" key="3">
    <source>
        <dbReference type="ARBA" id="ARBA00022517"/>
    </source>
</evidence>
<evidence type="ECO:0000313" key="13">
    <source>
        <dbReference type="Proteomes" id="UP001519289"/>
    </source>
</evidence>
<dbReference type="HAMAP" id="MF_00195">
    <property type="entry name" value="GTPase_Der"/>
    <property type="match status" value="1"/>
</dbReference>
<dbReference type="CDD" id="cd01895">
    <property type="entry name" value="EngA2"/>
    <property type="match status" value="1"/>
</dbReference>
<dbReference type="PROSITE" id="PS51712">
    <property type="entry name" value="G_ENGA"/>
    <property type="match status" value="2"/>
</dbReference>
<dbReference type="InterPro" id="IPR016484">
    <property type="entry name" value="GTPase_Der"/>
</dbReference>
<protein>
    <recommendedName>
        <fullName evidence="2 8">GTPase Der</fullName>
    </recommendedName>
    <alternativeName>
        <fullName evidence="7 8">GTP-binding protein EngA</fullName>
    </alternativeName>
</protein>
<evidence type="ECO:0000256" key="6">
    <source>
        <dbReference type="ARBA" id="ARBA00023134"/>
    </source>
</evidence>
<dbReference type="InterPro" id="IPR006073">
    <property type="entry name" value="GTP-bd"/>
</dbReference>
<dbReference type="Gene3D" id="3.40.50.300">
    <property type="entry name" value="P-loop containing nucleotide triphosphate hydrolases"/>
    <property type="match status" value="2"/>
</dbReference>
<dbReference type="RefSeq" id="WP_209465003.1">
    <property type="nucleotide sequence ID" value="NZ_JAGGLG010000001.1"/>
</dbReference>
<dbReference type="Gene3D" id="3.30.300.20">
    <property type="match status" value="1"/>
</dbReference>
<evidence type="ECO:0000256" key="9">
    <source>
        <dbReference type="PROSITE-ProRule" id="PRU01049"/>
    </source>
</evidence>
<evidence type="ECO:0000256" key="7">
    <source>
        <dbReference type="ARBA" id="ARBA00032345"/>
    </source>
</evidence>
<dbReference type="PIRSF" id="PIRSF006485">
    <property type="entry name" value="GTP-binding_EngA"/>
    <property type="match status" value="1"/>
</dbReference>
<reference evidence="12 13" key="1">
    <citation type="submission" date="2021-03" db="EMBL/GenBank/DDBJ databases">
        <title>Genomic Encyclopedia of Type Strains, Phase IV (KMG-IV): sequencing the most valuable type-strain genomes for metagenomic binning, comparative biology and taxonomic classification.</title>
        <authorList>
            <person name="Goeker M."/>
        </authorList>
    </citation>
    <scope>NUCLEOTIDE SEQUENCE [LARGE SCALE GENOMIC DNA]</scope>
    <source>
        <strain evidence="12 13">DSM 27138</strain>
    </source>
</reference>
<sequence>MKPIVAIVGRPNVGKSTLFNRLIQSRQAIVEDLPGVTRDRLYADAEWNGRTITLVDTGGIQLDKDGDTIEAHVTRQAELAIREADVIVFVVDVTQGVTAPDLEVAERLRRVRKPVIVAVNKVENLKREDEALEFWSLGLDQVISVSAEHGMGTGDLMDAIVAALPSAVPEEPEEGGPVRVAVIGRPNVGKSSLVNAILGEERVIVSDVAGTTRDAIDVLVERGEDKFLLVDTAGMRRRAKVEQPVERYSVMRALRAVERAQVVLVVVDATDGVTEQDQRIAGYAHENGKACIVVVNKWDLVEKDDRTMAKKTDEVRARLAFMDYALVHFVSAKTGARVHRLLPLIKEAAANHARRIPTRELNDLVREAYALNPPPSDKGRRLKILFATQPHVSPPGFVFFVNDAELVHFSYKRYLENRLRETYRFEGTPINLYFRTRAKVKLPERPGRVRRVLAGGQTRAIRRAARKRSTE</sequence>
<dbReference type="SMART" id="SM00382">
    <property type="entry name" value="AAA"/>
    <property type="match status" value="2"/>
</dbReference>
<dbReference type="InterPro" id="IPR027417">
    <property type="entry name" value="P-loop_NTPase"/>
</dbReference>
<dbReference type="EMBL" id="JAGGLG010000001">
    <property type="protein sequence ID" value="MBP2016865.1"/>
    <property type="molecule type" value="Genomic_DNA"/>
</dbReference>
<evidence type="ECO:0000313" key="12">
    <source>
        <dbReference type="EMBL" id="MBP2016865.1"/>
    </source>
</evidence>
<dbReference type="CDD" id="cd01894">
    <property type="entry name" value="EngA1"/>
    <property type="match status" value="1"/>
</dbReference>
<keyword evidence="6 8" id="KW-0342">GTP-binding</keyword>
<evidence type="ECO:0000256" key="1">
    <source>
        <dbReference type="ARBA" id="ARBA00008279"/>
    </source>
</evidence>
<dbReference type="PRINTS" id="PR00326">
    <property type="entry name" value="GTP1OBG"/>
</dbReference>
<evidence type="ECO:0000256" key="10">
    <source>
        <dbReference type="RuleBase" id="RU004481"/>
    </source>
</evidence>
<keyword evidence="4 10" id="KW-0677">Repeat</keyword>
<evidence type="ECO:0000256" key="4">
    <source>
        <dbReference type="ARBA" id="ARBA00022737"/>
    </source>
</evidence>
<evidence type="ECO:0000256" key="2">
    <source>
        <dbReference type="ARBA" id="ARBA00020953"/>
    </source>
</evidence>
<name>A0ABS4JMT9_9FIRM</name>
<feature type="binding site" evidence="8">
    <location>
        <begin position="9"/>
        <end position="16"/>
    </location>
    <ligand>
        <name>GTP</name>
        <dbReference type="ChEBI" id="CHEBI:37565"/>
        <label>1</label>
    </ligand>
</feature>
<feature type="binding site" evidence="8">
    <location>
        <begin position="120"/>
        <end position="123"/>
    </location>
    <ligand>
        <name>GTP</name>
        <dbReference type="ChEBI" id="CHEBI:37565"/>
        <label>1</label>
    </ligand>
</feature>
<dbReference type="PANTHER" id="PTHR43834">
    <property type="entry name" value="GTPASE DER"/>
    <property type="match status" value="1"/>
</dbReference>
<feature type="binding site" evidence="8">
    <location>
        <begin position="231"/>
        <end position="235"/>
    </location>
    <ligand>
        <name>GTP</name>
        <dbReference type="ChEBI" id="CHEBI:37565"/>
        <label>2</label>
    </ligand>
</feature>
<dbReference type="InterPro" id="IPR003593">
    <property type="entry name" value="AAA+_ATPase"/>
</dbReference>
<feature type="domain" description="EngA-type G" evidence="11">
    <location>
        <begin position="178"/>
        <end position="353"/>
    </location>
</feature>
<keyword evidence="5 8" id="KW-0547">Nucleotide-binding</keyword>
<dbReference type="InterPro" id="IPR031166">
    <property type="entry name" value="G_ENGA"/>
</dbReference>
<dbReference type="SUPFAM" id="SSF52540">
    <property type="entry name" value="P-loop containing nucleoside triphosphate hydrolases"/>
    <property type="match status" value="2"/>
</dbReference>
<dbReference type="Pfam" id="PF01926">
    <property type="entry name" value="MMR_HSR1"/>
    <property type="match status" value="2"/>
</dbReference>
<dbReference type="PANTHER" id="PTHR43834:SF6">
    <property type="entry name" value="GTPASE DER"/>
    <property type="match status" value="1"/>
</dbReference>
<keyword evidence="13" id="KW-1185">Reference proteome</keyword>
<dbReference type="InterPro" id="IPR032859">
    <property type="entry name" value="KH_dom-like"/>
</dbReference>
<comment type="similarity">
    <text evidence="1 8 9 10">Belongs to the TRAFAC class TrmE-Era-EngA-EngB-Septin-like GTPase superfamily. EngA (Der) GTPase family.</text>
</comment>
<dbReference type="Proteomes" id="UP001519289">
    <property type="component" value="Unassembled WGS sequence"/>
</dbReference>
<organism evidence="12 13">
    <name type="scientific">Symbiobacterium terraclitae</name>
    <dbReference type="NCBI Taxonomy" id="557451"/>
    <lineage>
        <taxon>Bacteria</taxon>
        <taxon>Bacillati</taxon>
        <taxon>Bacillota</taxon>
        <taxon>Clostridia</taxon>
        <taxon>Eubacteriales</taxon>
        <taxon>Symbiobacteriaceae</taxon>
        <taxon>Symbiobacterium</taxon>
    </lineage>
</organism>
<feature type="binding site" evidence="8">
    <location>
        <begin position="296"/>
        <end position="299"/>
    </location>
    <ligand>
        <name>GTP</name>
        <dbReference type="ChEBI" id="CHEBI:37565"/>
        <label>2</label>
    </ligand>
</feature>
<comment type="caution">
    <text evidence="12">The sequence shown here is derived from an EMBL/GenBank/DDBJ whole genome shotgun (WGS) entry which is preliminary data.</text>
</comment>
<gene>
    <name evidence="8" type="primary">der</name>
    <name evidence="12" type="ORF">J2Z79_000238</name>
</gene>
<evidence type="ECO:0000256" key="8">
    <source>
        <dbReference type="HAMAP-Rule" id="MF_00195"/>
    </source>
</evidence>
<accession>A0ABS4JMT9</accession>
<feature type="domain" description="EngA-type G" evidence="11">
    <location>
        <begin position="3"/>
        <end position="168"/>
    </location>
</feature>
<dbReference type="NCBIfam" id="TIGR00231">
    <property type="entry name" value="small_GTP"/>
    <property type="match status" value="2"/>
</dbReference>
<evidence type="ECO:0000256" key="5">
    <source>
        <dbReference type="ARBA" id="ARBA00022741"/>
    </source>
</evidence>
<keyword evidence="3 8" id="KW-0690">Ribosome biogenesis</keyword>
<feature type="binding site" evidence="8">
    <location>
        <begin position="56"/>
        <end position="60"/>
    </location>
    <ligand>
        <name>GTP</name>
        <dbReference type="ChEBI" id="CHEBI:37565"/>
        <label>1</label>
    </ligand>
</feature>
<feature type="binding site" evidence="8">
    <location>
        <begin position="184"/>
        <end position="191"/>
    </location>
    <ligand>
        <name>GTP</name>
        <dbReference type="ChEBI" id="CHEBI:37565"/>
        <label>2</label>
    </ligand>
</feature>
<comment type="subunit">
    <text evidence="8">Associates with the 50S ribosomal subunit.</text>
</comment>
<proteinExistence type="inferred from homology"/>
<dbReference type="Pfam" id="PF14714">
    <property type="entry name" value="KH_dom-like"/>
    <property type="match status" value="1"/>
</dbReference>
<dbReference type="InterPro" id="IPR015946">
    <property type="entry name" value="KH_dom-like_a/b"/>
</dbReference>
<comment type="function">
    <text evidence="8 10">GTPase that plays an essential role in the late steps of ribosome biogenesis.</text>
</comment>
<dbReference type="NCBIfam" id="TIGR03594">
    <property type="entry name" value="GTPase_EngA"/>
    <property type="match status" value="1"/>
</dbReference>
<evidence type="ECO:0000259" key="11">
    <source>
        <dbReference type="PROSITE" id="PS51712"/>
    </source>
</evidence>